<accession>A0A0E9WLE8</accession>
<dbReference type="AlphaFoldDB" id="A0A0E9WLE8"/>
<evidence type="ECO:0000313" key="1">
    <source>
        <dbReference type="EMBL" id="JAH90400.1"/>
    </source>
</evidence>
<reference evidence="1" key="1">
    <citation type="submission" date="2014-11" db="EMBL/GenBank/DDBJ databases">
        <authorList>
            <person name="Amaro Gonzalez C."/>
        </authorList>
    </citation>
    <scope>NUCLEOTIDE SEQUENCE</scope>
</reference>
<dbReference type="EMBL" id="GBXM01018177">
    <property type="protein sequence ID" value="JAH90400.1"/>
    <property type="molecule type" value="Transcribed_RNA"/>
</dbReference>
<organism evidence="1">
    <name type="scientific">Anguilla anguilla</name>
    <name type="common">European freshwater eel</name>
    <name type="synonym">Muraena anguilla</name>
    <dbReference type="NCBI Taxonomy" id="7936"/>
    <lineage>
        <taxon>Eukaryota</taxon>
        <taxon>Metazoa</taxon>
        <taxon>Chordata</taxon>
        <taxon>Craniata</taxon>
        <taxon>Vertebrata</taxon>
        <taxon>Euteleostomi</taxon>
        <taxon>Actinopterygii</taxon>
        <taxon>Neopterygii</taxon>
        <taxon>Teleostei</taxon>
        <taxon>Anguilliformes</taxon>
        <taxon>Anguillidae</taxon>
        <taxon>Anguilla</taxon>
    </lineage>
</organism>
<protein>
    <submittedName>
        <fullName evidence="1">Uncharacterized protein</fullName>
    </submittedName>
</protein>
<proteinExistence type="predicted"/>
<reference evidence="1" key="2">
    <citation type="journal article" date="2015" name="Fish Shellfish Immunol.">
        <title>Early steps in the European eel (Anguilla anguilla)-Vibrio vulnificus interaction in the gills: Role of the RtxA13 toxin.</title>
        <authorList>
            <person name="Callol A."/>
            <person name="Pajuelo D."/>
            <person name="Ebbesson L."/>
            <person name="Teles M."/>
            <person name="MacKenzie S."/>
            <person name="Amaro C."/>
        </authorList>
    </citation>
    <scope>NUCLEOTIDE SEQUENCE</scope>
</reference>
<sequence length="17" mass="2097">MRKTIYNPIQITYTQLL</sequence>
<name>A0A0E9WLE8_ANGAN</name>